<dbReference type="GeneID" id="38089387"/>
<evidence type="ECO:0000256" key="3">
    <source>
        <dbReference type="ARBA" id="ARBA00022692"/>
    </source>
</evidence>
<proteinExistence type="inferred from homology"/>
<comment type="subcellular location">
    <subcellularLocation>
        <location evidence="1">Membrane</location>
        <topology evidence="1">Multi-pass membrane protein</topology>
    </subcellularLocation>
    <subcellularLocation>
        <location evidence="6">Mitochondrion inner membrane</location>
        <topology evidence="6">Multi-pass membrane protein</topology>
    </subcellularLocation>
</comment>
<dbReference type="GO" id="GO:0005743">
    <property type="term" value="C:mitochondrial inner membrane"/>
    <property type="evidence" value="ECO:0007669"/>
    <property type="project" value="UniProtKB-SubCell"/>
</dbReference>
<dbReference type="RefSeq" id="YP_009515567.1">
    <property type="nucleotide sequence ID" value="NC_039406.1"/>
</dbReference>
<dbReference type="NCBIfam" id="NF004745">
    <property type="entry name" value="PRK06076.1-6"/>
    <property type="match status" value="1"/>
</dbReference>
<feature type="transmembrane region" description="Helical" evidence="8">
    <location>
        <begin position="260"/>
        <end position="283"/>
    </location>
</feature>
<dbReference type="NCBIfam" id="NF004741">
    <property type="entry name" value="PRK06076.1-2"/>
    <property type="match status" value="1"/>
</dbReference>
<keyword evidence="5 8" id="KW-0472">Membrane</keyword>
<feature type="transmembrane region" description="Helical" evidence="8">
    <location>
        <begin position="6"/>
        <end position="27"/>
    </location>
</feature>
<evidence type="ECO:0000313" key="10">
    <source>
        <dbReference type="EMBL" id="UEQ11851.1"/>
    </source>
</evidence>
<dbReference type="InterPro" id="IPR001694">
    <property type="entry name" value="NADH_UbQ_OxRdtase_su1/FPO"/>
</dbReference>
<keyword evidence="7 9" id="KW-0496">Mitochondrion</keyword>
<feature type="transmembrane region" description="Helical" evidence="8">
    <location>
        <begin position="234"/>
        <end position="254"/>
    </location>
</feature>
<dbReference type="PROSITE" id="PS00667">
    <property type="entry name" value="COMPLEX1_ND1_1"/>
    <property type="match status" value="1"/>
</dbReference>
<evidence type="ECO:0000256" key="5">
    <source>
        <dbReference type="ARBA" id="ARBA00023136"/>
    </source>
</evidence>
<keyword evidence="7" id="KW-0830">Ubiquinone</keyword>
<feature type="transmembrane region" description="Helical" evidence="8">
    <location>
        <begin position="148"/>
        <end position="173"/>
    </location>
</feature>
<evidence type="ECO:0000256" key="4">
    <source>
        <dbReference type="ARBA" id="ARBA00022989"/>
    </source>
</evidence>
<feature type="transmembrane region" description="Helical" evidence="8">
    <location>
        <begin position="72"/>
        <end position="95"/>
    </location>
</feature>
<dbReference type="HAMAP" id="MF_01350">
    <property type="entry name" value="NDH1_NuoH"/>
    <property type="match status" value="1"/>
</dbReference>
<dbReference type="EMBL" id="MG787096">
    <property type="protein sequence ID" value="AVK39522.1"/>
    <property type="molecule type" value="Genomic_DNA"/>
</dbReference>
<reference evidence="10" key="3">
    <citation type="submission" date="2019-03" db="EMBL/GenBank/DDBJ databases">
        <title>Phycologia Chloroplast and mitochondrial genomes of Kumanoa mahlacensis.</title>
        <authorList>
            <person name="Fang K."/>
        </authorList>
    </citation>
    <scope>NUCLEOTIDE SEQUENCE</scope>
    <source>
        <strain evidence="10">SAS-FKP1701</strain>
    </source>
</reference>
<dbReference type="PANTHER" id="PTHR11432">
    <property type="entry name" value="NADH DEHYDROGENASE SUBUNIT 1"/>
    <property type="match status" value="1"/>
</dbReference>
<dbReference type="GO" id="GO:0003954">
    <property type="term" value="F:NADH dehydrogenase activity"/>
    <property type="evidence" value="ECO:0007669"/>
    <property type="project" value="TreeGrafter"/>
</dbReference>
<dbReference type="AlphaFoldDB" id="A0A343UXW5"/>
<keyword evidence="3 6" id="KW-0812">Transmembrane</keyword>
<evidence type="ECO:0000313" key="9">
    <source>
        <dbReference type="EMBL" id="AVK39522.1"/>
    </source>
</evidence>
<dbReference type="InterPro" id="IPR018086">
    <property type="entry name" value="NADH_UbQ_OxRdtase_su1_CS"/>
</dbReference>
<dbReference type="PROSITE" id="PS00668">
    <property type="entry name" value="COMPLEX1_ND1_2"/>
    <property type="match status" value="1"/>
</dbReference>
<evidence type="ECO:0000256" key="2">
    <source>
        <dbReference type="ARBA" id="ARBA00010535"/>
    </source>
</evidence>
<gene>
    <name evidence="9" type="primary">nad1</name>
</gene>
<evidence type="ECO:0000256" key="1">
    <source>
        <dbReference type="ARBA" id="ARBA00004141"/>
    </source>
</evidence>
<name>A0A343UXW5_9FLOR</name>
<reference evidence="9" key="1">
    <citation type="journal article" date="2018" name="Mitochondrial DNA Part B Resour">
        <title>Complete mitochondrial genomes of six species of the freshwater red algal order Batrachospermales (Rhodophyta).</title>
        <authorList>
            <person name="Paiano M.O."/>
            <person name="Del Cortona A."/>
            <person name="Costa J.F."/>
            <person name="Liu S.-L."/>
            <person name="Verbruggen H."/>
            <person name="De Clerck O."/>
            <person name="Necchi O."/>
        </authorList>
    </citation>
    <scope>NUCLEOTIDE SEQUENCE</scope>
    <source>
        <strain evidence="9">J.0229</strain>
    </source>
</reference>
<evidence type="ECO:0000256" key="6">
    <source>
        <dbReference type="RuleBase" id="RU000471"/>
    </source>
</evidence>
<geneLocation type="mitochondrion" evidence="9"/>
<keyword evidence="6" id="KW-0520">NAD</keyword>
<evidence type="ECO:0000256" key="8">
    <source>
        <dbReference type="SAM" id="Phobius"/>
    </source>
</evidence>
<comment type="similarity">
    <text evidence="2 6">Belongs to the complex I subunit 1 family.</text>
</comment>
<feature type="transmembrane region" description="Helical" evidence="8">
    <location>
        <begin position="179"/>
        <end position="197"/>
    </location>
</feature>
<dbReference type="EMBL" id="MK611801">
    <property type="protein sequence ID" value="UEQ11851.1"/>
    <property type="molecule type" value="Genomic_DNA"/>
</dbReference>
<dbReference type="EC" id="7.1.1.2" evidence="7"/>
<evidence type="ECO:0000256" key="7">
    <source>
        <dbReference type="RuleBase" id="RU000473"/>
    </source>
</evidence>
<dbReference type="GO" id="GO:0009060">
    <property type="term" value="P:aerobic respiration"/>
    <property type="evidence" value="ECO:0007669"/>
    <property type="project" value="TreeGrafter"/>
</dbReference>
<reference evidence="9" key="2">
    <citation type="submission" date="2018-01" db="EMBL/GenBank/DDBJ databases">
        <authorList>
            <person name="Gaut B.S."/>
            <person name="Morton B.R."/>
            <person name="Clegg M.T."/>
            <person name="Duvall M.R."/>
        </authorList>
    </citation>
    <scope>NUCLEOTIDE SEQUENCE</scope>
    <source>
        <strain evidence="9">J.0229</strain>
    </source>
</reference>
<sequence length="327" mass="36751">MFILFIFLQIITIILPLLIAVAYMTLAERKVMASMQRRKGPNVVGVFGLLQPLADGLKLFIKETVLPSSANLIIFILAPIITFFLALASWCVLPFNEGSVYSDINMGMLYILAISSLGVYGIITAGWSSNSKYAFLGALRSAAQMVSYEVSIGLILINILICSGTLNLTQIVLAQQLTWYAVPFFPVLILFYISILAETNRAPFDLPEAEAELVAGYNVEYSAMGFALFFLGEYANMILMCSLTTLLFFGGWLPPFNFLLLYWIPPVIWFSLKTALLLFGFIWVRASFPRYRYDQLMRLGWKIFLPLSLSWVFLTSGLLLSLDWLPN</sequence>
<accession>A0A343UXW5</accession>
<comment type="catalytic activity">
    <reaction evidence="7">
        <text>a ubiquinone + NADH + 5 H(+)(in) = a ubiquinol + NAD(+) + 4 H(+)(out)</text>
        <dbReference type="Rhea" id="RHEA:29091"/>
        <dbReference type="Rhea" id="RHEA-COMP:9565"/>
        <dbReference type="Rhea" id="RHEA-COMP:9566"/>
        <dbReference type="ChEBI" id="CHEBI:15378"/>
        <dbReference type="ChEBI" id="CHEBI:16389"/>
        <dbReference type="ChEBI" id="CHEBI:17976"/>
        <dbReference type="ChEBI" id="CHEBI:57540"/>
        <dbReference type="ChEBI" id="CHEBI:57945"/>
        <dbReference type="EC" id="7.1.1.2"/>
    </reaction>
</comment>
<dbReference type="Pfam" id="PF00146">
    <property type="entry name" value="NADHdh"/>
    <property type="match status" value="1"/>
</dbReference>
<feature type="transmembrane region" description="Helical" evidence="8">
    <location>
        <begin position="303"/>
        <end position="322"/>
    </location>
</feature>
<keyword evidence="4 8" id="KW-1133">Transmembrane helix</keyword>
<dbReference type="GO" id="GO:0008137">
    <property type="term" value="F:NADH dehydrogenase (ubiquinone) activity"/>
    <property type="evidence" value="ECO:0007669"/>
    <property type="project" value="UniProtKB-EC"/>
</dbReference>
<feature type="transmembrane region" description="Helical" evidence="8">
    <location>
        <begin position="107"/>
        <end position="127"/>
    </location>
</feature>
<dbReference type="PANTHER" id="PTHR11432:SF3">
    <property type="entry name" value="NADH-UBIQUINONE OXIDOREDUCTASE CHAIN 1"/>
    <property type="match status" value="1"/>
</dbReference>
<protein>
    <recommendedName>
        <fullName evidence="7">NADH-ubiquinone oxidoreductase chain 1</fullName>
        <ecNumber evidence="7">7.1.1.2</ecNumber>
    </recommendedName>
</protein>
<organism evidence="9">
    <name type="scientific">Kumanoa mahlacensis</name>
    <dbReference type="NCBI Taxonomy" id="1196387"/>
    <lineage>
        <taxon>Eukaryota</taxon>
        <taxon>Rhodophyta</taxon>
        <taxon>Florideophyceae</taxon>
        <taxon>Nemaliophycidae</taxon>
        <taxon>Batrachospermales</taxon>
        <taxon>Batrachospermaceae</taxon>
        <taxon>Kumanoa</taxon>
    </lineage>
</organism>